<dbReference type="Gene3D" id="3.40.50.970">
    <property type="match status" value="2"/>
</dbReference>
<dbReference type="HOGENOM" id="CLU_013748_1_2_7"/>
<dbReference type="NCBIfam" id="TIGR00118">
    <property type="entry name" value="acolac_lg"/>
    <property type="match status" value="1"/>
</dbReference>
<dbReference type="PANTHER" id="PTHR18968">
    <property type="entry name" value="THIAMINE PYROPHOSPHATE ENZYMES"/>
    <property type="match status" value="1"/>
</dbReference>
<dbReference type="AlphaFoldDB" id="Q2IJB5"/>
<dbReference type="EMBL" id="CP000251">
    <property type="protein sequence ID" value="ABC81749.1"/>
    <property type="molecule type" value="Genomic_DNA"/>
</dbReference>
<dbReference type="FunFam" id="3.40.50.1220:FF:000008">
    <property type="entry name" value="Acetolactate synthase"/>
    <property type="match status" value="1"/>
</dbReference>
<dbReference type="KEGG" id="ade:Adeh_1978"/>
<dbReference type="FunFam" id="3.40.50.970:FF:000007">
    <property type="entry name" value="Acetolactate synthase"/>
    <property type="match status" value="1"/>
</dbReference>
<evidence type="ECO:0000313" key="16">
    <source>
        <dbReference type="Proteomes" id="UP000001935"/>
    </source>
</evidence>
<dbReference type="PANTHER" id="PTHR18968:SF13">
    <property type="entry name" value="ACETOLACTATE SYNTHASE CATALYTIC SUBUNIT, MITOCHONDRIAL"/>
    <property type="match status" value="1"/>
</dbReference>
<feature type="domain" description="Thiamine pyrophosphate enzyme central" evidence="12">
    <location>
        <begin position="195"/>
        <end position="330"/>
    </location>
</feature>
<gene>
    <name evidence="15" type="ordered locus">Adeh_1978</name>
</gene>
<dbReference type="Pfam" id="PF02775">
    <property type="entry name" value="TPP_enzyme_C"/>
    <property type="match status" value="1"/>
</dbReference>
<evidence type="ECO:0000256" key="1">
    <source>
        <dbReference type="ARBA" id="ARBA00004974"/>
    </source>
</evidence>
<dbReference type="GO" id="GO:0003984">
    <property type="term" value="F:acetolactate synthase activity"/>
    <property type="evidence" value="ECO:0007669"/>
    <property type="project" value="UniProtKB-EC"/>
</dbReference>
<evidence type="ECO:0000256" key="9">
    <source>
        <dbReference type="ARBA" id="ARBA00023052"/>
    </source>
</evidence>
<evidence type="ECO:0000313" key="15">
    <source>
        <dbReference type="EMBL" id="ABC81749.1"/>
    </source>
</evidence>
<dbReference type="InterPro" id="IPR029035">
    <property type="entry name" value="DHS-like_NAD/FAD-binding_dom"/>
</dbReference>
<sequence length="568" mass="62115">MAKEKMTGAKAVLRALEAEGVEVLFGIPGGAILPLYDALYGVERPKHVLVRHEQVGGHAAEGYAHATGKVGVCMGTSGPGATNLVTAIADAYMDSVPMVAITANVSSSLIGTDAFQEADITGITMPITKHNWLVTDVRELPRILKEAFYVARTGRPGPVLVDIPKDVLNAELEFEWPETVEIPGYHPPVREEPRLKDAAQLMRASSRPVVYLGGGVRTADAHKEVFAFAEFLGAPVVTTLHGKGAFPETSPLCLGMFGMHGSRFANYTVQASDLIIALGARFDDRVTGKLSTFAPEAKVIHLDVDPAEISKLVTATVPLVGDLKRLLPQLHEEARRAFADHGRPDLAPWWKRVNEWREKHPLRYRQDPKQPLLPQYVIDTLWKKTGGKAIVTTGVGEHQMFAAQWWKTAEPRTFVTSGGLGTMGFCLPSAIGIQLGRPDALVIGIDGDGSFQMTLQDLATASELRLPIKIFILNNLFLGMVRQWQELFYEEKYAETPLADLPDLVKLADAYGCLGLRARTPEELDQVIDRALANQDGPTIVDVRIRREEKVYPMVPAGAPLNDMIDGE</sequence>
<dbReference type="InterPro" id="IPR045229">
    <property type="entry name" value="TPP_enz"/>
</dbReference>
<dbReference type="InterPro" id="IPR039368">
    <property type="entry name" value="AHAS_TPP"/>
</dbReference>
<protein>
    <recommendedName>
        <fullName evidence="4 11">Acetolactate synthase</fullName>
        <ecNumber evidence="4 11">2.2.1.6</ecNumber>
    </recommendedName>
</protein>
<proteinExistence type="inferred from homology"/>
<dbReference type="UniPathway" id="UPA00047">
    <property type="reaction ID" value="UER00055"/>
</dbReference>
<dbReference type="STRING" id="290397.Adeh_1978"/>
<dbReference type="CDD" id="cd07035">
    <property type="entry name" value="TPP_PYR_POX_like"/>
    <property type="match status" value="1"/>
</dbReference>
<dbReference type="InterPro" id="IPR012000">
    <property type="entry name" value="Thiamin_PyroP_enz_cen_dom"/>
</dbReference>
<evidence type="ECO:0000256" key="8">
    <source>
        <dbReference type="ARBA" id="ARBA00022842"/>
    </source>
</evidence>
<dbReference type="Pfam" id="PF02776">
    <property type="entry name" value="TPP_enzyme_N"/>
    <property type="match status" value="1"/>
</dbReference>
<dbReference type="OrthoDB" id="2254214at2"/>
<dbReference type="Pfam" id="PF00205">
    <property type="entry name" value="TPP_enzyme_M"/>
    <property type="match status" value="1"/>
</dbReference>
<evidence type="ECO:0000256" key="7">
    <source>
        <dbReference type="ARBA" id="ARBA00022723"/>
    </source>
</evidence>
<dbReference type="UniPathway" id="UPA00049">
    <property type="reaction ID" value="UER00059"/>
</dbReference>
<dbReference type="PROSITE" id="PS00187">
    <property type="entry name" value="TPP_ENZYMES"/>
    <property type="match status" value="1"/>
</dbReference>
<keyword evidence="6 11" id="KW-0808">Transferase</keyword>
<dbReference type="SUPFAM" id="SSF52467">
    <property type="entry name" value="DHS-like NAD/FAD-binding domain"/>
    <property type="match status" value="1"/>
</dbReference>
<name>Q2IJB5_ANADE</name>
<dbReference type="GO" id="GO:0005948">
    <property type="term" value="C:acetolactate synthase complex"/>
    <property type="evidence" value="ECO:0007669"/>
    <property type="project" value="TreeGrafter"/>
</dbReference>
<comment type="pathway">
    <text evidence="2 11">Amino-acid biosynthesis; L-valine biosynthesis; L-valine from pyruvate: step 1/4.</text>
</comment>
<organism evidence="15 16">
    <name type="scientific">Anaeromyxobacter dehalogenans (strain 2CP-C)</name>
    <dbReference type="NCBI Taxonomy" id="290397"/>
    <lineage>
        <taxon>Bacteria</taxon>
        <taxon>Pseudomonadati</taxon>
        <taxon>Myxococcota</taxon>
        <taxon>Myxococcia</taxon>
        <taxon>Myxococcales</taxon>
        <taxon>Cystobacterineae</taxon>
        <taxon>Anaeromyxobacteraceae</taxon>
        <taxon>Anaeromyxobacter</taxon>
    </lineage>
</organism>
<dbReference type="CDD" id="cd02015">
    <property type="entry name" value="TPP_AHAS"/>
    <property type="match status" value="1"/>
</dbReference>
<evidence type="ECO:0000256" key="11">
    <source>
        <dbReference type="RuleBase" id="RU003591"/>
    </source>
</evidence>
<dbReference type="InterPro" id="IPR000399">
    <property type="entry name" value="TPP-bd_CS"/>
</dbReference>
<dbReference type="GO" id="GO:0009099">
    <property type="term" value="P:L-valine biosynthetic process"/>
    <property type="evidence" value="ECO:0007669"/>
    <property type="project" value="UniProtKB-UniPathway"/>
</dbReference>
<comment type="similarity">
    <text evidence="3 11">Belongs to the TPP enzyme family.</text>
</comment>
<comment type="catalytic activity">
    <reaction evidence="11">
        <text>2 pyruvate + H(+) = (2S)-2-acetolactate + CO2</text>
        <dbReference type="Rhea" id="RHEA:25249"/>
        <dbReference type="ChEBI" id="CHEBI:15361"/>
        <dbReference type="ChEBI" id="CHEBI:15378"/>
        <dbReference type="ChEBI" id="CHEBI:16526"/>
        <dbReference type="ChEBI" id="CHEBI:58476"/>
        <dbReference type="EC" id="2.2.1.6"/>
    </reaction>
</comment>
<dbReference type="InterPro" id="IPR012846">
    <property type="entry name" value="Acetolactate_synth_lsu"/>
</dbReference>
<comment type="cofactor">
    <cofactor evidence="11">
        <name>thiamine diphosphate</name>
        <dbReference type="ChEBI" id="CHEBI:58937"/>
    </cofactor>
    <text evidence="11">Binds 1 thiamine pyrophosphate per subunit.</text>
</comment>
<accession>Q2IJB5</accession>
<evidence type="ECO:0000259" key="14">
    <source>
        <dbReference type="Pfam" id="PF02776"/>
    </source>
</evidence>
<comment type="cofactor">
    <cofactor evidence="11">
        <name>Mg(2+)</name>
        <dbReference type="ChEBI" id="CHEBI:18420"/>
    </cofactor>
    <text evidence="11">Binds 1 Mg(2+) ion per subunit.</text>
</comment>
<dbReference type="RefSeq" id="WP_011421031.1">
    <property type="nucleotide sequence ID" value="NC_007760.1"/>
</dbReference>
<feature type="domain" description="Thiamine pyrophosphate enzyme N-terminal TPP-binding" evidence="14">
    <location>
        <begin position="6"/>
        <end position="121"/>
    </location>
</feature>
<dbReference type="Gene3D" id="3.40.50.1220">
    <property type="entry name" value="TPP-binding domain"/>
    <property type="match status" value="1"/>
</dbReference>
<evidence type="ECO:0000256" key="10">
    <source>
        <dbReference type="ARBA" id="ARBA00023304"/>
    </source>
</evidence>
<dbReference type="GO" id="GO:0050660">
    <property type="term" value="F:flavin adenine dinucleotide binding"/>
    <property type="evidence" value="ECO:0007669"/>
    <property type="project" value="InterPro"/>
</dbReference>
<evidence type="ECO:0000256" key="6">
    <source>
        <dbReference type="ARBA" id="ARBA00022679"/>
    </source>
</evidence>
<evidence type="ECO:0000259" key="12">
    <source>
        <dbReference type="Pfam" id="PF00205"/>
    </source>
</evidence>
<evidence type="ECO:0000256" key="2">
    <source>
        <dbReference type="ARBA" id="ARBA00005025"/>
    </source>
</evidence>
<keyword evidence="5 11" id="KW-0028">Amino-acid biosynthesis</keyword>
<dbReference type="EC" id="2.2.1.6" evidence="4 11"/>
<reference evidence="15" key="1">
    <citation type="submission" date="2006-01" db="EMBL/GenBank/DDBJ databases">
        <title>Complete sequence of Anaeromyxobacter dehalogenans 2CP-C.</title>
        <authorList>
            <consortium name="US DOE Joint Genome Institute"/>
            <person name="Copeland A."/>
            <person name="Lucas S."/>
            <person name="Lapidus A."/>
            <person name="Barry K."/>
            <person name="Detter J.C."/>
            <person name="Glavina T."/>
            <person name="Hammon N."/>
            <person name="Israni S."/>
            <person name="Pitluck S."/>
            <person name="Brettin T."/>
            <person name="Bruce D."/>
            <person name="Han C."/>
            <person name="Tapia R."/>
            <person name="Gilna P."/>
            <person name="Kiss H."/>
            <person name="Schmutz J."/>
            <person name="Larimer F."/>
            <person name="Land M."/>
            <person name="Kyrpides N."/>
            <person name="Anderson I."/>
            <person name="Sanford R.A."/>
            <person name="Ritalahti K.M."/>
            <person name="Thomas H.S."/>
            <person name="Kirby J.R."/>
            <person name="Zhulin I.B."/>
            <person name="Loeffler F.E."/>
            <person name="Richardson P."/>
        </authorList>
    </citation>
    <scope>NUCLEOTIDE SEQUENCE</scope>
    <source>
        <strain evidence="15">2CP-C</strain>
    </source>
</reference>
<keyword evidence="8 11" id="KW-0460">Magnesium</keyword>
<dbReference type="InterPro" id="IPR029061">
    <property type="entry name" value="THDP-binding"/>
</dbReference>
<evidence type="ECO:0000256" key="4">
    <source>
        <dbReference type="ARBA" id="ARBA00013145"/>
    </source>
</evidence>
<dbReference type="GO" id="GO:0030976">
    <property type="term" value="F:thiamine pyrophosphate binding"/>
    <property type="evidence" value="ECO:0007669"/>
    <property type="project" value="UniProtKB-UniRule"/>
</dbReference>
<dbReference type="GO" id="GO:0009097">
    <property type="term" value="P:isoleucine biosynthetic process"/>
    <property type="evidence" value="ECO:0007669"/>
    <property type="project" value="UniProtKB-UniPathway"/>
</dbReference>
<keyword evidence="9 11" id="KW-0786">Thiamine pyrophosphate</keyword>
<dbReference type="Proteomes" id="UP000001935">
    <property type="component" value="Chromosome"/>
</dbReference>
<keyword evidence="10 11" id="KW-0100">Branched-chain amino acid biosynthesis</keyword>
<feature type="domain" description="Thiamine pyrophosphate enzyme TPP-binding" evidence="13">
    <location>
        <begin position="394"/>
        <end position="543"/>
    </location>
</feature>
<evidence type="ECO:0000256" key="5">
    <source>
        <dbReference type="ARBA" id="ARBA00022605"/>
    </source>
</evidence>
<dbReference type="InterPro" id="IPR011766">
    <property type="entry name" value="TPP_enzyme_TPP-bd"/>
</dbReference>
<dbReference type="eggNOG" id="COG0028">
    <property type="taxonomic scope" value="Bacteria"/>
</dbReference>
<evidence type="ECO:0000256" key="3">
    <source>
        <dbReference type="ARBA" id="ARBA00007812"/>
    </source>
</evidence>
<keyword evidence="7 11" id="KW-0479">Metal-binding</keyword>
<dbReference type="SUPFAM" id="SSF52518">
    <property type="entry name" value="Thiamin diphosphate-binding fold (THDP-binding)"/>
    <property type="match status" value="2"/>
</dbReference>
<dbReference type="InterPro" id="IPR012001">
    <property type="entry name" value="Thiamin_PyroP_enz_TPP-bd_dom"/>
</dbReference>
<evidence type="ECO:0000259" key="13">
    <source>
        <dbReference type="Pfam" id="PF02775"/>
    </source>
</evidence>
<dbReference type="GO" id="GO:0000287">
    <property type="term" value="F:magnesium ion binding"/>
    <property type="evidence" value="ECO:0007669"/>
    <property type="project" value="UniProtKB-UniRule"/>
</dbReference>
<comment type="pathway">
    <text evidence="1 11">Amino-acid biosynthesis; L-isoleucine biosynthesis; L-isoleucine from 2-oxobutanoate: step 1/4.</text>
</comment>